<dbReference type="EMBL" id="CP116942">
    <property type="protein sequence ID" value="WCO67955.1"/>
    <property type="molecule type" value="Genomic_DNA"/>
</dbReference>
<reference evidence="1" key="1">
    <citation type="submission" date="2023-01" db="EMBL/GenBank/DDBJ databases">
        <title>The diversity of Class Acidimicrobiia in South China Sea sediment environments and the proposal of Iamia marina sp. nov., a novel species of the genus Iamia.</title>
        <authorList>
            <person name="He Y."/>
            <person name="Tian X."/>
        </authorList>
    </citation>
    <scope>NUCLEOTIDE SEQUENCE</scope>
    <source>
        <strain evidence="1">DSM 19957</strain>
    </source>
</reference>
<keyword evidence="2" id="KW-1185">Reference proteome</keyword>
<evidence type="ECO:0000313" key="2">
    <source>
        <dbReference type="Proteomes" id="UP001216390"/>
    </source>
</evidence>
<proteinExistence type="predicted"/>
<organism evidence="1 2">
    <name type="scientific">Iamia majanohamensis</name>
    <dbReference type="NCBI Taxonomy" id="467976"/>
    <lineage>
        <taxon>Bacteria</taxon>
        <taxon>Bacillati</taxon>
        <taxon>Actinomycetota</taxon>
        <taxon>Acidimicrobiia</taxon>
        <taxon>Acidimicrobiales</taxon>
        <taxon>Iamiaceae</taxon>
        <taxon>Iamia</taxon>
    </lineage>
</organism>
<dbReference type="Proteomes" id="UP001216390">
    <property type="component" value="Chromosome"/>
</dbReference>
<dbReference type="RefSeq" id="WP_272737472.1">
    <property type="nucleotide sequence ID" value="NZ_CP116942.1"/>
</dbReference>
<dbReference type="AlphaFoldDB" id="A0AAE9Y6R4"/>
<name>A0AAE9Y6R4_9ACTN</name>
<evidence type="ECO:0000313" key="1">
    <source>
        <dbReference type="EMBL" id="WCO67955.1"/>
    </source>
</evidence>
<gene>
    <name evidence="1" type="ORF">PO878_04360</name>
</gene>
<sequence length="216" mass="23064">MSNIDEQLDPIIDAHLRHLEGGGPAPDLAALPDGLREEAEARVILLEATWGTQVTAPPDDPVARRFGFDRAGGIIAIDGHRVAAIRKAAGYDLAKLLARVTAAGGDIAIGTLFRLEQSDSMPLSQPNASALVAALGTNLSALEAAVDIDLGAIRAFLDSPAFYDLVDSWAAEHQRESDEVRSVVEERVLALQYRAEGVTTDHLTTIVQTILRSLEP</sequence>
<dbReference type="KEGG" id="ima:PO878_04360"/>
<protein>
    <submittedName>
        <fullName evidence="1">Uncharacterized protein</fullName>
    </submittedName>
</protein>
<accession>A0AAE9Y6R4</accession>